<dbReference type="OrthoDB" id="764172at2759"/>
<evidence type="ECO:0000313" key="2">
    <source>
        <dbReference type="RefSeq" id="XP_018846879.1"/>
    </source>
</evidence>
<dbReference type="Proteomes" id="UP000235220">
    <property type="component" value="Chromosome 2"/>
</dbReference>
<dbReference type="KEGG" id="jre:109010477"/>
<accession>A0A2I4GSJ9</accession>
<evidence type="ECO:0000313" key="1">
    <source>
        <dbReference type="Proteomes" id="UP000235220"/>
    </source>
</evidence>
<gene>
    <name evidence="2" type="primary">LOC109010477</name>
</gene>
<sequence>MKGCSINLYENASDVGTQLLRKVLDGCSVRTLVAGRKLGTILLGCFVAPKQWPDYTTANAIVSDQIQPASVNWCLEQFEKHPELPVPSVVLAGTEAVNQDCKIVSGILSNIILETLEEGRRAQ</sequence>
<dbReference type="GeneID" id="109010477"/>
<dbReference type="AlphaFoldDB" id="A0A2I4GSJ9"/>
<reference evidence="2" key="1">
    <citation type="submission" date="2025-08" db="UniProtKB">
        <authorList>
            <consortium name="RefSeq"/>
        </authorList>
    </citation>
    <scope>IDENTIFICATION</scope>
    <source>
        <tissue evidence="2">Leaves</tissue>
    </source>
</reference>
<keyword evidence="1" id="KW-1185">Reference proteome</keyword>
<dbReference type="RefSeq" id="XP_018846879.1">
    <property type="nucleotide sequence ID" value="XM_018991334.1"/>
</dbReference>
<dbReference type="Gramene" id="Jr02_21560_p1">
    <property type="protein sequence ID" value="cds.Jr02_21560_p1"/>
    <property type="gene ID" value="Jr02_21560"/>
</dbReference>
<name>A0A2I4GSJ9_JUGRE</name>
<protein>
    <submittedName>
        <fullName evidence="2">Uncharacterized protein LOC109010477</fullName>
    </submittedName>
</protein>
<organism evidence="1 2">
    <name type="scientific">Juglans regia</name>
    <name type="common">English walnut</name>
    <dbReference type="NCBI Taxonomy" id="51240"/>
    <lineage>
        <taxon>Eukaryota</taxon>
        <taxon>Viridiplantae</taxon>
        <taxon>Streptophyta</taxon>
        <taxon>Embryophyta</taxon>
        <taxon>Tracheophyta</taxon>
        <taxon>Spermatophyta</taxon>
        <taxon>Magnoliopsida</taxon>
        <taxon>eudicotyledons</taxon>
        <taxon>Gunneridae</taxon>
        <taxon>Pentapetalae</taxon>
        <taxon>rosids</taxon>
        <taxon>fabids</taxon>
        <taxon>Fagales</taxon>
        <taxon>Juglandaceae</taxon>
        <taxon>Juglans</taxon>
    </lineage>
</organism>
<proteinExistence type="predicted"/>